<dbReference type="OrthoDB" id="27140at2759"/>
<feature type="compositionally biased region" description="Low complexity" evidence="2">
    <location>
        <begin position="737"/>
        <end position="747"/>
    </location>
</feature>
<dbReference type="InterPro" id="IPR035969">
    <property type="entry name" value="Rab-GAP_TBC_sf"/>
</dbReference>
<gene>
    <name evidence="4" type="ORF">AAT19DRAFT_8961</name>
</gene>
<dbReference type="FunFam" id="1.10.8.270:FF:000031">
    <property type="entry name" value="TBC1 domain family member 5"/>
    <property type="match status" value="1"/>
</dbReference>
<dbReference type="Proteomes" id="UP000239560">
    <property type="component" value="Unassembled WGS sequence"/>
</dbReference>
<dbReference type="AlphaFoldDB" id="A0A2T0AIR4"/>
<dbReference type="SMART" id="SM00164">
    <property type="entry name" value="TBC"/>
    <property type="match status" value="1"/>
</dbReference>
<protein>
    <submittedName>
        <fullName evidence="4">Rab-GTPase-TBC domain-domain containing protein</fullName>
    </submittedName>
</protein>
<evidence type="ECO:0000259" key="3">
    <source>
        <dbReference type="PROSITE" id="PS50086"/>
    </source>
</evidence>
<evidence type="ECO:0000313" key="4">
    <source>
        <dbReference type="EMBL" id="PRQ77893.1"/>
    </source>
</evidence>
<keyword evidence="1" id="KW-0343">GTPase activation</keyword>
<feature type="compositionally biased region" description="Pro residues" evidence="2">
    <location>
        <begin position="559"/>
        <end position="573"/>
    </location>
</feature>
<dbReference type="GO" id="GO:0005096">
    <property type="term" value="F:GTPase activator activity"/>
    <property type="evidence" value="ECO:0007669"/>
    <property type="project" value="UniProtKB-KW"/>
</dbReference>
<feature type="compositionally biased region" description="Polar residues" evidence="2">
    <location>
        <begin position="757"/>
        <end position="768"/>
    </location>
</feature>
<dbReference type="EMBL" id="LCTV02000001">
    <property type="protein sequence ID" value="PRQ77893.1"/>
    <property type="molecule type" value="Genomic_DNA"/>
</dbReference>
<feature type="region of interest" description="Disordered" evidence="2">
    <location>
        <begin position="540"/>
        <end position="573"/>
    </location>
</feature>
<dbReference type="SUPFAM" id="SSF47923">
    <property type="entry name" value="Ypt/Rab-GAP domain of gyp1p"/>
    <property type="match status" value="2"/>
</dbReference>
<name>A0A2T0AIR4_RHOTO</name>
<feature type="compositionally biased region" description="Low complexity" evidence="2">
    <location>
        <begin position="705"/>
        <end position="723"/>
    </location>
</feature>
<evidence type="ECO:0000313" key="5">
    <source>
        <dbReference type="Proteomes" id="UP000239560"/>
    </source>
</evidence>
<dbReference type="InterPro" id="IPR000195">
    <property type="entry name" value="Rab-GAP-TBC_dom"/>
</dbReference>
<accession>A0A2T0AIR4</accession>
<feature type="region of interest" description="Disordered" evidence="2">
    <location>
        <begin position="469"/>
        <end position="493"/>
    </location>
</feature>
<feature type="compositionally biased region" description="Polar residues" evidence="2">
    <location>
        <begin position="673"/>
        <end position="685"/>
    </location>
</feature>
<dbReference type="PANTHER" id="PTHR22957">
    <property type="entry name" value="TBC1 DOMAIN FAMILY MEMBER GTPASE-ACTIVATING PROTEIN"/>
    <property type="match status" value="1"/>
</dbReference>
<organism evidence="4 5">
    <name type="scientific">Rhodotorula toruloides</name>
    <name type="common">Yeast</name>
    <name type="synonym">Rhodosporidium toruloides</name>
    <dbReference type="NCBI Taxonomy" id="5286"/>
    <lineage>
        <taxon>Eukaryota</taxon>
        <taxon>Fungi</taxon>
        <taxon>Dikarya</taxon>
        <taxon>Basidiomycota</taxon>
        <taxon>Pucciniomycotina</taxon>
        <taxon>Microbotryomycetes</taxon>
        <taxon>Sporidiobolales</taxon>
        <taxon>Sporidiobolaceae</taxon>
        <taxon>Rhodotorula</taxon>
    </lineage>
</organism>
<dbReference type="Gene3D" id="1.10.472.80">
    <property type="entry name" value="Ypt/Rab-GAP domain of gyp1p, domain 3"/>
    <property type="match status" value="1"/>
</dbReference>
<feature type="region of interest" description="Disordered" evidence="2">
    <location>
        <begin position="673"/>
        <end position="829"/>
    </location>
</feature>
<evidence type="ECO:0000256" key="2">
    <source>
        <dbReference type="SAM" id="MobiDB-lite"/>
    </source>
</evidence>
<reference evidence="4 5" key="1">
    <citation type="journal article" date="2018" name="Elife">
        <title>Functional genomics of lipid metabolism in the oleaginous yeast Rhodosporidium toruloides.</title>
        <authorList>
            <person name="Coradetti S.T."/>
            <person name="Pinel D."/>
            <person name="Geiselman G."/>
            <person name="Ito M."/>
            <person name="Mondo S."/>
            <person name="Reilly M.C."/>
            <person name="Cheng Y.F."/>
            <person name="Bauer S."/>
            <person name="Grigoriev I."/>
            <person name="Gladden J.M."/>
            <person name="Simmons B.A."/>
            <person name="Brem R."/>
            <person name="Arkin A.P."/>
            <person name="Skerker J.M."/>
        </authorList>
    </citation>
    <scope>NUCLEOTIDE SEQUENCE [LARGE SCALE GENOMIC DNA]</scope>
    <source>
        <strain evidence="4 5">NBRC 0880</strain>
    </source>
</reference>
<dbReference type="PROSITE" id="PS50086">
    <property type="entry name" value="TBC_RABGAP"/>
    <property type="match status" value="1"/>
</dbReference>
<comment type="caution">
    <text evidence="4">The sequence shown here is derived from an EMBL/GenBank/DDBJ whole genome shotgun (WGS) entry which is preliminary data.</text>
</comment>
<evidence type="ECO:0000256" key="1">
    <source>
        <dbReference type="ARBA" id="ARBA00022468"/>
    </source>
</evidence>
<dbReference type="PANTHER" id="PTHR22957:SF337">
    <property type="entry name" value="TBC1 DOMAIN FAMILY MEMBER 5"/>
    <property type="match status" value="1"/>
</dbReference>
<dbReference type="Gene3D" id="1.10.8.270">
    <property type="entry name" value="putative rabgap domain of human tbc1 domain family member 14 like domains"/>
    <property type="match status" value="1"/>
</dbReference>
<feature type="domain" description="Rab-GAP TBC" evidence="3">
    <location>
        <begin position="170"/>
        <end position="380"/>
    </location>
</feature>
<proteinExistence type="predicted"/>
<feature type="compositionally biased region" description="Pro residues" evidence="2">
    <location>
        <begin position="777"/>
        <end position="801"/>
    </location>
</feature>
<dbReference type="Pfam" id="PF00566">
    <property type="entry name" value="RabGAP-TBC"/>
    <property type="match status" value="2"/>
</dbReference>
<sequence length="829" mass="89712">MTADSSAGGLQRTRPTDEELLQRWQGYMGDPMLSLAGLKQEAVEGKVEERGLRSLTWRVRLTTIHRIQMKLTYLRRQYFFDLLPAPTPLPSTPPSSSSSALPTYSLLLSRSRTSYDELRERYLRAPDGRWVADGATGEADGVATVPSNKANGAAGGHLRKVEVKANNPLGLDEENPWQAWFEDLDLRKMIRQDVQRTFPEVDYFRQAATQDRLTDILFIWCKLSPEIGYRQGMHELLAPLLLHVDFDSLPSTGAEDSLACVVLSRAHVEHDTWALFSSLMRSAKTFYDHTPSVPVSPKTSAAFGATAASAQATHLVQPIVATANQLQSLLKSLDSSLYTAFVRLQVEPQIYAIRWLRLLFSREFPFNDSLLLWDGLFARDPTLQLTTHIALAMLLRIRDSLIAASREGYGEFLQILLRYPACPDGLFHTSTLVQQALYLRDNLSPSAASYIRQQNRDLGLAVGEAVPEDDSEESLVGRANGAPGHRRSQTAGGVQGLGFLSESGLGDFAKGVYGRAEALGINKALRGTFDEIRRGVAEAQAQAEERRRRQLAGFSQIPTRPPWDPQRSPPPPPVATKNAFSDLATMRASASAMSQAVDLCITAFEATLVVPSPAASPRPGKVSNDAGNQQRVAKEVGAPQMMALTALRHVRDVLGGQAHAFDPSVLEPLRQTLQPQQSVSASTSEPFKVEGNVVSPEADKTKSVAAPAPDADAPPSLASQSASKMQSTASPPPPLAPAASSPALLLSDRTDKPLPSLSRTPHARTSSIAWRGLSAYPPRPAETPASPTAPSPSPSAPPRPSSPTSQTPSPPSPSTRKTGAVMSDPLGVL</sequence>